<gene>
    <name evidence="1" type="ORF">METZ01_LOCUS27405</name>
</gene>
<reference evidence="1" key="1">
    <citation type="submission" date="2018-05" db="EMBL/GenBank/DDBJ databases">
        <authorList>
            <person name="Lanie J.A."/>
            <person name="Ng W.-L."/>
            <person name="Kazmierczak K.M."/>
            <person name="Andrzejewski T.M."/>
            <person name="Davidsen T.M."/>
            <person name="Wayne K.J."/>
            <person name="Tettelin H."/>
            <person name="Glass J.I."/>
            <person name="Rusch D."/>
            <person name="Podicherti R."/>
            <person name="Tsui H.-C.T."/>
            <person name="Winkler M.E."/>
        </authorList>
    </citation>
    <scope>NUCLEOTIDE SEQUENCE</scope>
</reference>
<evidence type="ECO:0000313" key="1">
    <source>
        <dbReference type="EMBL" id="SUZ74551.1"/>
    </source>
</evidence>
<dbReference type="EMBL" id="UINC01001215">
    <property type="protein sequence ID" value="SUZ74551.1"/>
    <property type="molecule type" value="Genomic_DNA"/>
</dbReference>
<proteinExistence type="predicted"/>
<dbReference type="AlphaFoldDB" id="A0A381Q5E2"/>
<name>A0A381Q5E2_9ZZZZ</name>
<sequence length="43" mass="4844">MLNIFGMVGVDHYLFGGDLTQFTLKSCLFLCMVGKVITEKIIF</sequence>
<accession>A0A381Q5E2</accession>
<organism evidence="1">
    <name type="scientific">marine metagenome</name>
    <dbReference type="NCBI Taxonomy" id="408172"/>
    <lineage>
        <taxon>unclassified sequences</taxon>
        <taxon>metagenomes</taxon>
        <taxon>ecological metagenomes</taxon>
    </lineage>
</organism>
<protein>
    <submittedName>
        <fullName evidence="1">Uncharacterized protein</fullName>
    </submittedName>
</protein>